<evidence type="ECO:0000256" key="8">
    <source>
        <dbReference type="ARBA" id="ARBA00022691"/>
    </source>
</evidence>
<dbReference type="PANTHER" id="PTHR22807">
    <property type="entry name" value="NOP2 YEAST -RELATED NOL1/NOP2/FMU SUN DOMAIN-CONTAINING"/>
    <property type="match status" value="1"/>
</dbReference>
<evidence type="ECO:0000256" key="12">
    <source>
        <dbReference type="ARBA" id="ARBA00047283"/>
    </source>
</evidence>
<evidence type="ECO:0000256" key="13">
    <source>
        <dbReference type="PROSITE-ProRule" id="PRU01023"/>
    </source>
</evidence>
<accession>W0EEZ5</accession>
<dbReference type="KEGG" id="dmt:DESME_11935"/>
<evidence type="ECO:0000256" key="10">
    <source>
        <dbReference type="ARBA" id="ARBA00030399"/>
    </source>
</evidence>
<dbReference type="CDD" id="cd02440">
    <property type="entry name" value="AdoMet_MTases"/>
    <property type="match status" value="1"/>
</dbReference>
<dbReference type="NCBIfam" id="TIGR00563">
    <property type="entry name" value="rsmB"/>
    <property type="match status" value="1"/>
</dbReference>
<dbReference type="eggNOG" id="COG0781">
    <property type="taxonomic scope" value="Bacteria"/>
</dbReference>
<dbReference type="STRING" id="871968.DESME_11935"/>
<reference evidence="15 16" key="1">
    <citation type="submission" date="2013-12" db="EMBL/GenBank/DDBJ databases">
        <authorList>
            <consortium name="DOE Joint Genome Institute"/>
            <person name="Smidt H."/>
            <person name="Huntemann M."/>
            <person name="Han J."/>
            <person name="Chen A."/>
            <person name="Kyrpides N."/>
            <person name="Mavromatis K."/>
            <person name="Markowitz V."/>
            <person name="Palaniappan K."/>
            <person name="Ivanova N."/>
            <person name="Schaumberg A."/>
            <person name="Pati A."/>
            <person name="Liolios K."/>
            <person name="Nordberg H.P."/>
            <person name="Cantor M.N."/>
            <person name="Hua S.X."/>
            <person name="Woyke T."/>
        </authorList>
    </citation>
    <scope>NUCLEOTIDE SEQUENCE [LARGE SCALE GENOMIC DNA]</scope>
    <source>
        <strain evidence="16">DSM 15288</strain>
    </source>
</reference>
<evidence type="ECO:0000256" key="2">
    <source>
        <dbReference type="ARBA" id="ARBA00004496"/>
    </source>
</evidence>
<dbReference type="InterPro" id="IPR054728">
    <property type="entry name" value="RsmB-like_ferredoxin"/>
</dbReference>
<dbReference type="InterPro" id="IPR001678">
    <property type="entry name" value="MeTrfase_RsmB-F_NOP2_dom"/>
</dbReference>
<dbReference type="InterPro" id="IPR035926">
    <property type="entry name" value="NusB-like_sf"/>
</dbReference>
<dbReference type="InterPro" id="IPR004573">
    <property type="entry name" value="rRNA_ssu_MeTfrase_B"/>
</dbReference>
<protein>
    <recommendedName>
        <fullName evidence="3">16S rRNA (cytosine(967)-C(5))-methyltransferase</fullName>
        <ecNumber evidence="3">2.1.1.176</ecNumber>
    </recommendedName>
    <alternativeName>
        <fullName evidence="10">16S rRNA m5C967 methyltransferase</fullName>
    </alternativeName>
    <alternativeName>
        <fullName evidence="11">rRNA (cytosine-C(5)-)-methyltransferase RsmB</fullName>
    </alternativeName>
</protein>
<dbReference type="EC" id="2.1.1.176" evidence="3"/>
<dbReference type="SUPFAM" id="SSF48013">
    <property type="entry name" value="NusB-like"/>
    <property type="match status" value="1"/>
</dbReference>
<dbReference type="PROSITE" id="PS51686">
    <property type="entry name" value="SAM_MT_RSMB_NOP"/>
    <property type="match status" value="1"/>
</dbReference>
<dbReference type="InterPro" id="IPR049560">
    <property type="entry name" value="MeTrfase_RsmB-F_NOP2_cat"/>
</dbReference>
<keyword evidence="6 13" id="KW-0489">Methyltransferase</keyword>
<evidence type="ECO:0000256" key="1">
    <source>
        <dbReference type="ARBA" id="ARBA00002724"/>
    </source>
</evidence>
<name>W0EEZ5_9FIRM</name>
<organism evidence="15 16">
    <name type="scientific">Desulfitobacterium metallireducens DSM 15288</name>
    <dbReference type="NCBI Taxonomy" id="871968"/>
    <lineage>
        <taxon>Bacteria</taxon>
        <taxon>Bacillati</taxon>
        <taxon>Bacillota</taxon>
        <taxon>Clostridia</taxon>
        <taxon>Eubacteriales</taxon>
        <taxon>Desulfitobacteriaceae</taxon>
        <taxon>Desulfitobacterium</taxon>
    </lineage>
</organism>
<dbReference type="SUPFAM" id="SSF53335">
    <property type="entry name" value="S-adenosyl-L-methionine-dependent methyltransferases"/>
    <property type="match status" value="1"/>
</dbReference>
<feature type="binding site" evidence="13">
    <location>
        <position position="330"/>
    </location>
    <ligand>
        <name>S-adenosyl-L-methionine</name>
        <dbReference type="ChEBI" id="CHEBI:59789"/>
    </ligand>
</feature>
<dbReference type="HOGENOM" id="CLU_005316_0_1_9"/>
<feature type="active site" description="Nucleophile" evidence="13">
    <location>
        <position position="383"/>
    </location>
</feature>
<dbReference type="eggNOG" id="COG0144">
    <property type="taxonomic scope" value="Bacteria"/>
</dbReference>
<dbReference type="NCBIfam" id="NF011494">
    <property type="entry name" value="PRK14902.1"/>
    <property type="match status" value="1"/>
</dbReference>
<dbReference type="Gene3D" id="3.40.50.150">
    <property type="entry name" value="Vaccinia Virus protein VP39"/>
    <property type="match status" value="1"/>
</dbReference>
<dbReference type="GO" id="GO:0006355">
    <property type="term" value="P:regulation of DNA-templated transcription"/>
    <property type="evidence" value="ECO:0007669"/>
    <property type="project" value="InterPro"/>
</dbReference>
<dbReference type="InterPro" id="IPR029063">
    <property type="entry name" value="SAM-dependent_MTases_sf"/>
</dbReference>
<evidence type="ECO:0000256" key="11">
    <source>
        <dbReference type="ARBA" id="ARBA00031088"/>
    </source>
</evidence>
<dbReference type="GO" id="GO:0008649">
    <property type="term" value="F:rRNA methyltransferase activity"/>
    <property type="evidence" value="ECO:0007669"/>
    <property type="project" value="InterPro"/>
</dbReference>
<keyword evidence="7 13" id="KW-0808">Transferase</keyword>
<comment type="subcellular location">
    <subcellularLocation>
        <location evidence="2">Cytoplasm</location>
    </subcellularLocation>
</comment>
<feature type="domain" description="SAM-dependent MTase RsmB/NOP-type" evidence="14">
    <location>
        <begin position="171"/>
        <end position="451"/>
    </location>
</feature>
<dbReference type="RefSeq" id="WP_006716565.1">
    <property type="nucleotide sequence ID" value="NZ_CP007032.1"/>
</dbReference>
<keyword evidence="8 13" id="KW-0949">S-adenosyl-L-methionine</keyword>
<keyword evidence="5" id="KW-0698">rRNA processing</keyword>
<dbReference type="PRINTS" id="PR02008">
    <property type="entry name" value="RCMTFAMILY"/>
</dbReference>
<dbReference type="EMBL" id="CP007032">
    <property type="protein sequence ID" value="AHF07641.1"/>
    <property type="molecule type" value="Genomic_DNA"/>
</dbReference>
<evidence type="ECO:0000259" key="14">
    <source>
        <dbReference type="PROSITE" id="PS51686"/>
    </source>
</evidence>
<sequence>MIKLTPRERAVRILRRVDEEEAYANLLLQRELREVEDGRDRQLITQLVNGTLKNRLTLDYALRRHLRTPLSGLPHEVRWILRISAFQLLYLSKIPASAAVNEGVEMTKRRQVKYAGLVNSVLHKVLDQGWNIRWPNPQREAVRYLSARYSHPEWMVKRWLKRYGFEETEALCQTNNEIAPLWIRTNILRITREELVDRLQKENVEVSLGERVPESLVLENSGALDKLASFQEGLFAVQDESSQLVAHILNPQPGDIVLDACAAPGGKTTHLAQKMKNQGKILAFDIHPHKVELIAQLAERLGITNIQAQAGDARELPGIENGTCQKVLVDAPCSGLGVIRRRADLRWNKEEEEIGKLPSLQLEILERAAQCVALGGELVYSTCTVEPEENFEVVKAFRKVHPEFKPVNLLDTLPFSLDEEKDIRQAEKGMLQILPHRHGMDGFFLAKFQRVEV</sequence>
<comment type="catalytic activity">
    <reaction evidence="12">
        <text>cytidine(967) in 16S rRNA + S-adenosyl-L-methionine = 5-methylcytidine(967) in 16S rRNA + S-adenosyl-L-homocysteine + H(+)</text>
        <dbReference type="Rhea" id="RHEA:42748"/>
        <dbReference type="Rhea" id="RHEA-COMP:10219"/>
        <dbReference type="Rhea" id="RHEA-COMP:10220"/>
        <dbReference type="ChEBI" id="CHEBI:15378"/>
        <dbReference type="ChEBI" id="CHEBI:57856"/>
        <dbReference type="ChEBI" id="CHEBI:59789"/>
        <dbReference type="ChEBI" id="CHEBI:74483"/>
        <dbReference type="ChEBI" id="CHEBI:82748"/>
        <dbReference type="EC" id="2.1.1.176"/>
    </reaction>
</comment>
<dbReference type="Pfam" id="PF01029">
    <property type="entry name" value="NusB"/>
    <property type="match status" value="1"/>
</dbReference>
<evidence type="ECO:0000256" key="5">
    <source>
        <dbReference type="ARBA" id="ARBA00022552"/>
    </source>
</evidence>
<dbReference type="GO" id="GO:0003723">
    <property type="term" value="F:RNA binding"/>
    <property type="evidence" value="ECO:0007669"/>
    <property type="project" value="UniProtKB-UniRule"/>
</dbReference>
<dbReference type="FunFam" id="3.40.50.150:FF:000257">
    <property type="entry name" value="16S rRNA methyltransferase"/>
    <property type="match status" value="1"/>
</dbReference>
<keyword evidence="9 13" id="KW-0694">RNA-binding</keyword>
<keyword evidence="4" id="KW-0963">Cytoplasm</keyword>
<dbReference type="GO" id="GO:0005737">
    <property type="term" value="C:cytoplasm"/>
    <property type="evidence" value="ECO:0007669"/>
    <property type="project" value="UniProtKB-SubCell"/>
</dbReference>
<evidence type="ECO:0000256" key="9">
    <source>
        <dbReference type="ARBA" id="ARBA00022884"/>
    </source>
</evidence>
<keyword evidence="16" id="KW-1185">Reference proteome</keyword>
<dbReference type="FunFam" id="3.30.70.1170:FF:000003">
    <property type="entry name" value="16S rRNA (Cytosine(967)-C(5))-methyltransferase RsmB"/>
    <property type="match status" value="1"/>
</dbReference>
<feature type="binding site" evidence="13">
    <location>
        <position position="312"/>
    </location>
    <ligand>
        <name>S-adenosyl-L-methionine</name>
        <dbReference type="ChEBI" id="CHEBI:59789"/>
    </ligand>
</feature>
<dbReference type="InterPro" id="IPR006027">
    <property type="entry name" value="NusB_RsmB_TIM44"/>
</dbReference>
<dbReference type="AlphaFoldDB" id="W0EEZ5"/>
<dbReference type="PANTHER" id="PTHR22807:SF53">
    <property type="entry name" value="RIBOSOMAL RNA SMALL SUBUNIT METHYLTRANSFERASE B-RELATED"/>
    <property type="match status" value="1"/>
</dbReference>
<evidence type="ECO:0000313" key="15">
    <source>
        <dbReference type="EMBL" id="AHF07641.1"/>
    </source>
</evidence>
<evidence type="ECO:0000256" key="6">
    <source>
        <dbReference type="ARBA" id="ARBA00022603"/>
    </source>
</evidence>
<dbReference type="Gene3D" id="3.30.70.1170">
    <property type="entry name" value="Sun protein, domain 3"/>
    <property type="match status" value="1"/>
</dbReference>
<dbReference type="Gene3D" id="1.10.940.10">
    <property type="entry name" value="NusB-like"/>
    <property type="match status" value="1"/>
</dbReference>
<dbReference type="Proteomes" id="UP000010847">
    <property type="component" value="Chromosome"/>
</dbReference>
<dbReference type="OrthoDB" id="9810297at2"/>
<evidence type="ECO:0000313" key="16">
    <source>
        <dbReference type="Proteomes" id="UP000010847"/>
    </source>
</evidence>
<comment type="similarity">
    <text evidence="13">Belongs to the class I-like SAM-binding methyltransferase superfamily. RsmB/NOP family.</text>
</comment>
<evidence type="ECO:0000256" key="3">
    <source>
        <dbReference type="ARBA" id="ARBA00012140"/>
    </source>
</evidence>
<comment type="function">
    <text evidence="1">Specifically methylates the cytosine at position 967 (m5C967) of 16S rRNA.</text>
</comment>
<gene>
    <name evidence="15" type="ORF">DESME_11935</name>
</gene>
<proteinExistence type="inferred from homology"/>
<evidence type="ECO:0000256" key="7">
    <source>
        <dbReference type="ARBA" id="ARBA00022679"/>
    </source>
</evidence>
<feature type="binding site" evidence="13">
    <location>
        <begin position="261"/>
        <end position="267"/>
    </location>
    <ligand>
        <name>S-adenosyl-L-methionine</name>
        <dbReference type="ChEBI" id="CHEBI:59789"/>
    </ligand>
</feature>
<evidence type="ECO:0000256" key="4">
    <source>
        <dbReference type="ARBA" id="ARBA00022490"/>
    </source>
</evidence>
<dbReference type="InterPro" id="IPR023267">
    <property type="entry name" value="RCMT"/>
</dbReference>
<dbReference type="Pfam" id="PF22458">
    <property type="entry name" value="RsmF-B_ferredox"/>
    <property type="match status" value="1"/>
</dbReference>
<feature type="binding site" evidence="13">
    <location>
        <position position="285"/>
    </location>
    <ligand>
        <name>S-adenosyl-L-methionine</name>
        <dbReference type="ChEBI" id="CHEBI:59789"/>
    </ligand>
</feature>
<dbReference type="Pfam" id="PF01189">
    <property type="entry name" value="Methyltr_RsmB-F"/>
    <property type="match status" value="1"/>
</dbReference>